<comment type="similarity">
    <text evidence="2">Belongs to the FKBP-type PPIase family. Tig subfamily.</text>
</comment>
<reference evidence="10" key="1">
    <citation type="submission" date="2022-08" db="EMBL/GenBank/DDBJ databases">
        <authorList>
            <person name="Marques A."/>
        </authorList>
    </citation>
    <scope>NUCLEOTIDE SEQUENCE</scope>
    <source>
        <strain evidence="10">RhyPub2mFocal</strain>
        <tissue evidence="10">Leaves</tissue>
    </source>
</reference>
<dbReference type="Pfam" id="PF05697">
    <property type="entry name" value="Trigger_N"/>
    <property type="match status" value="1"/>
</dbReference>
<dbReference type="GO" id="GO:0043335">
    <property type="term" value="P:protein unfolding"/>
    <property type="evidence" value="ECO:0007669"/>
    <property type="project" value="TreeGrafter"/>
</dbReference>
<dbReference type="Gene3D" id="3.10.50.40">
    <property type="match status" value="1"/>
</dbReference>
<accession>A0AAV8FQ47</accession>
<evidence type="ECO:0000256" key="5">
    <source>
        <dbReference type="ARBA" id="ARBA00023186"/>
    </source>
</evidence>
<dbReference type="Pfam" id="PF05698">
    <property type="entry name" value="Trigger_C"/>
    <property type="match status" value="1"/>
</dbReference>
<keyword evidence="5" id="KW-0143">Chaperone</keyword>
<organism evidence="10 11">
    <name type="scientific">Rhynchospora pubera</name>
    <dbReference type="NCBI Taxonomy" id="906938"/>
    <lineage>
        <taxon>Eukaryota</taxon>
        <taxon>Viridiplantae</taxon>
        <taxon>Streptophyta</taxon>
        <taxon>Embryophyta</taxon>
        <taxon>Tracheophyta</taxon>
        <taxon>Spermatophyta</taxon>
        <taxon>Magnoliopsida</taxon>
        <taxon>Liliopsida</taxon>
        <taxon>Poales</taxon>
        <taxon>Cyperaceae</taxon>
        <taxon>Cyperoideae</taxon>
        <taxon>Rhynchosporeae</taxon>
        <taxon>Rhynchospora</taxon>
    </lineage>
</organism>
<evidence type="ECO:0000313" key="10">
    <source>
        <dbReference type="EMBL" id="KAJ4793854.1"/>
    </source>
</evidence>
<protein>
    <recommendedName>
        <fullName evidence="3">peptidylprolyl isomerase</fullName>
        <ecNumber evidence="3">5.2.1.8</ecNumber>
    </recommendedName>
</protein>
<feature type="domain" description="Trigger factor C-terminal" evidence="9">
    <location>
        <begin position="425"/>
        <end position="582"/>
    </location>
</feature>
<dbReference type="Gene3D" id="1.10.3120.10">
    <property type="entry name" value="Trigger factor, C-terminal domain"/>
    <property type="match status" value="1"/>
</dbReference>
<feature type="domain" description="Trigger factor ribosome-binding bacterial" evidence="8">
    <location>
        <begin position="144"/>
        <end position="287"/>
    </location>
</feature>
<dbReference type="SUPFAM" id="SSF54534">
    <property type="entry name" value="FKBP-like"/>
    <property type="match status" value="1"/>
</dbReference>
<dbReference type="FunFam" id="3.10.50.40:FF:000001">
    <property type="entry name" value="Trigger factor"/>
    <property type="match status" value="1"/>
</dbReference>
<dbReference type="SUPFAM" id="SSF102735">
    <property type="entry name" value="Trigger factor ribosome-binding domain"/>
    <property type="match status" value="1"/>
</dbReference>
<dbReference type="GO" id="GO:0044183">
    <property type="term" value="F:protein folding chaperone"/>
    <property type="evidence" value="ECO:0007669"/>
    <property type="project" value="TreeGrafter"/>
</dbReference>
<dbReference type="GO" id="GO:0043022">
    <property type="term" value="F:ribosome binding"/>
    <property type="evidence" value="ECO:0007669"/>
    <property type="project" value="TreeGrafter"/>
</dbReference>
<dbReference type="GO" id="GO:0015031">
    <property type="term" value="P:protein transport"/>
    <property type="evidence" value="ECO:0007669"/>
    <property type="project" value="InterPro"/>
</dbReference>
<evidence type="ECO:0000259" key="9">
    <source>
        <dbReference type="Pfam" id="PF05698"/>
    </source>
</evidence>
<dbReference type="FunFam" id="1.10.3120.10:FF:000004">
    <property type="entry name" value="Chloroplast trigger factor"/>
    <property type="match status" value="1"/>
</dbReference>
<comment type="caution">
    <text evidence="10">The sequence shown here is derived from an EMBL/GenBank/DDBJ whole genome shotgun (WGS) entry which is preliminary data.</text>
</comment>
<dbReference type="SUPFAM" id="SSF109998">
    <property type="entry name" value="Triger factor/SurA peptide-binding domain-like"/>
    <property type="match status" value="1"/>
</dbReference>
<dbReference type="InterPro" id="IPR008880">
    <property type="entry name" value="Trigger_fac_C"/>
</dbReference>
<evidence type="ECO:0000256" key="1">
    <source>
        <dbReference type="ARBA" id="ARBA00000971"/>
    </source>
</evidence>
<dbReference type="EC" id="5.2.1.8" evidence="3"/>
<dbReference type="Gene3D" id="3.30.70.1050">
    <property type="entry name" value="Trigger factor ribosome-binding domain"/>
    <property type="match status" value="1"/>
</dbReference>
<proteinExistence type="inferred from homology"/>
<evidence type="ECO:0000256" key="7">
    <source>
        <dbReference type="ARBA" id="ARBA00024849"/>
    </source>
</evidence>
<dbReference type="EMBL" id="JAMFTS010000002">
    <property type="protein sequence ID" value="KAJ4793854.1"/>
    <property type="molecule type" value="Genomic_DNA"/>
</dbReference>
<keyword evidence="6" id="KW-0413">Isomerase</keyword>
<comment type="catalytic activity">
    <reaction evidence="1">
        <text>[protein]-peptidylproline (omega=180) = [protein]-peptidylproline (omega=0)</text>
        <dbReference type="Rhea" id="RHEA:16237"/>
        <dbReference type="Rhea" id="RHEA-COMP:10747"/>
        <dbReference type="Rhea" id="RHEA-COMP:10748"/>
        <dbReference type="ChEBI" id="CHEBI:83833"/>
        <dbReference type="ChEBI" id="CHEBI:83834"/>
        <dbReference type="EC" id="5.2.1.8"/>
    </reaction>
</comment>
<gene>
    <name evidence="10" type="ORF">LUZ62_045100</name>
</gene>
<evidence type="ECO:0000259" key="8">
    <source>
        <dbReference type="Pfam" id="PF05697"/>
    </source>
</evidence>
<keyword evidence="4" id="KW-0697">Rotamase</keyword>
<evidence type="ECO:0000256" key="4">
    <source>
        <dbReference type="ARBA" id="ARBA00023110"/>
    </source>
</evidence>
<name>A0AAV8FQ47_9POAL</name>
<dbReference type="Proteomes" id="UP001140206">
    <property type="component" value="Chromosome 2"/>
</dbReference>
<evidence type="ECO:0000256" key="6">
    <source>
        <dbReference type="ARBA" id="ARBA00023235"/>
    </source>
</evidence>
<keyword evidence="11" id="KW-1185">Reference proteome</keyword>
<dbReference type="AlphaFoldDB" id="A0AAV8FQ47"/>
<dbReference type="GO" id="GO:0051083">
    <property type="term" value="P:'de novo' cotranslational protein folding"/>
    <property type="evidence" value="ECO:0007669"/>
    <property type="project" value="TreeGrafter"/>
</dbReference>
<dbReference type="FunFam" id="3.30.70.1050:FF:000004">
    <property type="entry name" value="Trigger factor"/>
    <property type="match status" value="1"/>
</dbReference>
<dbReference type="GO" id="GO:0003755">
    <property type="term" value="F:peptidyl-prolyl cis-trans isomerase activity"/>
    <property type="evidence" value="ECO:0007669"/>
    <property type="project" value="UniProtKB-KW"/>
</dbReference>
<dbReference type="HAMAP" id="MF_00303">
    <property type="entry name" value="Trigger_factor_Tig"/>
    <property type="match status" value="1"/>
</dbReference>
<dbReference type="InterPro" id="IPR005215">
    <property type="entry name" value="Trig_fac"/>
</dbReference>
<evidence type="ECO:0000256" key="3">
    <source>
        <dbReference type="ARBA" id="ARBA00013194"/>
    </source>
</evidence>
<evidence type="ECO:0000313" key="11">
    <source>
        <dbReference type="Proteomes" id="UP001140206"/>
    </source>
</evidence>
<dbReference type="InterPro" id="IPR027304">
    <property type="entry name" value="Trigger_fact/SurA_dom_sf"/>
</dbReference>
<dbReference type="PANTHER" id="PTHR30560">
    <property type="entry name" value="TRIGGER FACTOR CHAPERONE AND PEPTIDYL-PROLYL CIS/TRANS ISOMERASE"/>
    <property type="match status" value="1"/>
</dbReference>
<dbReference type="PANTHER" id="PTHR30560:SF3">
    <property type="entry name" value="TRIGGER FACTOR-LIKE PROTEIN TIG, CHLOROPLASTIC"/>
    <property type="match status" value="1"/>
</dbReference>
<dbReference type="InterPro" id="IPR046357">
    <property type="entry name" value="PPIase_dom_sf"/>
</dbReference>
<comment type="function">
    <text evidence="7">Involved in protein export. Acts as a chaperone by maintaining the newly synthesized protein in an open conformation. Functions as a peptidyl-prolyl cis-trans isomerase.</text>
</comment>
<dbReference type="InterPro" id="IPR008881">
    <property type="entry name" value="Trigger_fac_ribosome-bd_bac"/>
</dbReference>
<sequence>MGGRIRSSRLVVRDTRCSATANPDCSSSSPTHQSIIIPSHPIPHLSLITSPHSLFPSSLSSLFAPTKQNMELSLRSSLSIRHVSIPILFSSSSRNTLPLPHLSNPTSFSPLLFSSSRRSVMVCASAVELKKTEKEYFPVSGIRVTESELPNSCLKLSVEVSPRICLQCYNSSLDEYSKHLKVHGFRPGQRLPENLIANYVGRENMQKAAIEAILKKTLPEAMSSVEGRAVRDSLRITSKLEDMSDSFSHSSVFRYDVVVDIAPTVTWLLDTKYKDLKIVVEIDDIIDAEKASEREFMRRHKALGALRIVTDRGLQLGDLVVLDIYGESIADGESKSEKIPNSERKGFHLDTEESSSLLPGFLEAIIGIRQGETRSFPLEFPQSWEQESLRGVSVNYTVECKELFYRELPPLDDSIAGQLVPGCTTLNQVKELILQRCREVERTAIDQATDNAILDRLGKIVEVDIPQSLFEEQGRELYGAKLLQLQAENRLNENQLQSLAREESVREYLQKERENISAIVRQMLAIGEIFKSENLQLSTEELVKEVEKSVAEFKNHNQDYDEDRVKEQVQDVLEGAKVLEWLRENARIEYVKK</sequence>
<dbReference type="InterPro" id="IPR037041">
    <property type="entry name" value="Trigger_fac_C_sf"/>
</dbReference>
<evidence type="ECO:0000256" key="2">
    <source>
        <dbReference type="ARBA" id="ARBA00005464"/>
    </source>
</evidence>
<dbReference type="InterPro" id="IPR036611">
    <property type="entry name" value="Trigger_fac_ribosome-bd_sf"/>
</dbReference>